<dbReference type="PaxDb" id="67767-A0A0J7KE66"/>
<dbReference type="PANTHER" id="PTHR11439:SF483">
    <property type="entry name" value="PEPTIDE SYNTHASE GLIP-LIKE, PUTATIVE (AFU_ORTHOLOGUE AFUA_3G12920)-RELATED"/>
    <property type="match status" value="1"/>
</dbReference>
<dbReference type="OrthoDB" id="8188638at2759"/>
<dbReference type="STRING" id="67767.A0A0J7KE66"/>
<evidence type="ECO:0000256" key="1">
    <source>
        <dbReference type="SAM" id="MobiDB-lite"/>
    </source>
</evidence>
<organism evidence="4 5">
    <name type="scientific">Lasius niger</name>
    <name type="common">Black garden ant</name>
    <dbReference type="NCBI Taxonomy" id="67767"/>
    <lineage>
        <taxon>Eukaryota</taxon>
        <taxon>Metazoa</taxon>
        <taxon>Ecdysozoa</taxon>
        <taxon>Arthropoda</taxon>
        <taxon>Hexapoda</taxon>
        <taxon>Insecta</taxon>
        <taxon>Pterygota</taxon>
        <taxon>Neoptera</taxon>
        <taxon>Endopterygota</taxon>
        <taxon>Hymenoptera</taxon>
        <taxon>Apocrita</taxon>
        <taxon>Aculeata</taxon>
        <taxon>Formicoidea</taxon>
        <taxon>Formicidae</taxon>
        <taxon>Formicinae</taxon>
        <taxon>Lasius</taxon>
        <taxon>Lasius</taxon>
    </lineage>
</organism>
<reference evidence="4 5" key="1">
    <citation type="submission" date="2015-04" db="EMBL/GenBank/DDBJ databases">
        <title>Lasius niger genome sequencing.</title>
        <authorList>
            <person name="Konorov E.A."/>
            <person name="Nikitin M.A."/>
            <person name="Kirill M.V."/>
            <person name="Chang P."/>
        </authorList>
    </citation>
    <scope>NUCLEOTIDE SEQUENCE [LARGE SCALE GENOMIC DNA]</scope>
    <source>
        <tissue evidence="4">Whole</tissue>
    </source>
</reference>
<comment type="caution">
    <text evidence="4">The sequence shown here is derived from an EMBL/GenBank/DDBJ whole genome shotgun (WGS) entry which is preliminary data.</text>
</comment>
<evidence type="ECO:0000313" key="4">
    <source>
        <dbReference type="EMBL" id="KMQ88491.1"/>
    </source>
</evidence>
<evidence type="ECO:0000259" key="3">
    <source>
        <dbReference type="Pfam" id="PF25597"/>
    </source>
</evidence>
<feature type="domain" description="Reverse transcriptase Ty1/copia-type" evidence="2">
    <location>
        <begin position="166"/>
        <end position="415"/>
    </location>
</feature>
<dbReference type="AlphaFoldDB" id="A0A0J7KE66"/>
<feature type="compositionally biased region" description="Basic and acidic residues" evidence="1">
    <location>
        <begin position="95"/>
        <end position="106"/>
    </location>
</feature>
<dbReference type="Pfam" id="PF07727">
    <property type="entry name" value="RVT_2"/>
    <property type="match status" value="1"/>
</dbReference>
<proteinExistence type="predicted"/>
<dbReference type="GO" id="GO:0071897">
    <property type="term" value="P:DNA biosynthetic process"/>
    <property type="evidence" value="ECO:0007669"/>
    <property type="project" value="UniProtKB-ARBA"/>
</dbReference>
<dbReference type="EMBL" id="LBMM01008978">
    <property type="protein sequence ID" value="KMQ88491.1"/>
    <property type="molecule type" value="Genomic_DNA"/>
</dbReference>
<dbReference type="InterPro" id="IPR043502">
    <property type="entry name" value="DNA/RNA_pol_sf"/>
</dbReference>
<gene>
    <name evidence="4" type="ORF">RF55_12014</name>
</gene>
<feature type="region of interest" description="Disordered" evidence="1">
    <location>
        <begin position="57"/>
        <end position="121"/>
    </location>
</feature>
<dbReference type="Proteomes" id="UP000036403">
    <property type="component" value="Unassembled WGS sequence"/>
</dbReference>
<accession>A0A0J7KE66</accession>
<name>A0A0J7KE66_LASNI</name>
<dbReference type="InterPro" id="IPR013103">
    <property type="entry name" value="RVT_2"/>
</dbReference>
<feature type="compositionally biased region" description="Acidic residues" evidence="1">
    <location>
        <begin position="74"/>
        <end position="89"/>
    </location>
</feature>
<evidence type="ECO:0000259" key="2">
    <source>
        <dbReference type="Pfam" id="PF07727"/>
    </source>
</evidence>
<protein>
    <submittedName>
        <fullName evidence="4">Integrase core domain protein</fullName>
    </submittedName>
</protein>
<dbReference type="CDD" id="cd09272">
    <property type="entry name" value="RNase_HI_RT_Ty1"/>
    <property type="match status" value="1"/>
</dbReference>
<dbReference type="Pfam" id="PF25597">
    <property type="entry name" value="SH3_retrovirus"/>
    <property type="match status" value="1"/>
</dbReference>
<dbReference type="PANTHER" id="PTHR11439">
    <property type="entry name" value="GAG-POL-RELATED RETROTRANSPOSON"/>
    <property type="match status" value="1"/>
</dbReference>
<dbReference type="SUPFAM" id="SSF56672">
    <property type="entry name" value="DNA/RNA polymerases"/>
    <property type="match status" value="1"/>
</dbReference>
<keyword evidence="5" id="KW-1185">Reference proteome</keyword>
<feature type="domain" description="Retroviral polymerase SH3-like" evidence="3">
    <location>
        <begin position="2"/>
        <end position="51"/>
    </location>
</feature>
<dbReference type="InterPro" id="IPR057670">
    <property type="entry name" value="SH3_retrovirus"/>
</dbReference>
<feature type="compositionally biased region" description="Basic and acidic residues" evidence="1">
    <location>
        <begin position="62"/>
        <end position="73"/>
    </location>
</feature>
<evidence type="ECO:0000313" key="5">
    <source>
        <dbReference type="Proteomes" id="UP000036403"/>
    </source>
</evidence>
<sequence length="660" mass="75839">MHIPKQFTKKFDARAKKMLLVGYQGDSANYRLYDPVTKRVSISRDVTFHEQLNRTVLPTSDSVEHEVKFKQTENEDAQQDVEEDEEDETFQSAEEESKKSSPEKSTEPAVPEHTLRDRTTIKRPLRYESNIAEYIVPTSYNEAISGNDASHWEKAIQEELRAHQDNQTWKIVKRTPEMRTIDSKWVFKILEDTEGRVHRFKARLCARGFKQTEGIDFTETFAPVVRYDSLRVLLAIAAQDDLELTQFDVQTAFLYGELEERIFMEVPEGVDVGEESSESARKSVVCQLTKSLYGLKQAPRCWNKKFCSLLRHFNFKETEADKCIFVGNYEDTIVYLALFVDDGLIAAKSQRILQYATNRLRSEFRITVGDAKVFVGIQIERDKSNKSVFIHQGAYVKKILTKFKMIDAKAISIPLDPHIILYPASEDDNKPYVPYREAIGSLIFLSTVSRPDIAFAVNALSKYLNNYNENHWRAVKKIFAYLVGTANHGIEYRASESKLHLTGFSDADYAGDVETRRSTTGYTFMLCNGPVTWSSQRQNLVTLSTTESEYVAAASAAREAIWLRNLLKEVGYPCANATVIYIDNQSAIKLVRNPEYHKRTKHIDIRFHYIREKVEAKEIEVEYIPTDIQKADIFTKALAKEKFKKLCCSLSIHEVNYVII</sequence>